<comment type="caution">
    <text evidence="2">The sequence shown here is derived from an EMBL/GenBank/DDBJ whole genome shotgun (WGS) entry which is preliminary data.</text>
</comment>
<keyword evidence="3" id="KW-1185">Reference proteome</keyword>
<keyword evidence="1" id="KW-1133">Transmembrane helix</keyword>
<dbReference type="EMBL" id="JADYXP020000002">
    <property type="protein sequence ID" value="KAL0130201.1"/>
    <property type="molecule type" value="Genomic_DNA"/>
</dbReference>
<keyword evidence="1" id="KW-0812">Transmembrane</keyword>
<dbReference type="Proteomes" id="UP001430953">
    <property type="component" value="Unassembled WGS sequence"/>
</dbReference>
<protein>
    <submittedName>
        <fullName evidence="2">Uncharacterized protein</fullName>
    </submittedName>
</protein>
<gene>
    <name evidence="2" type="ORF">PUN28_002054</name>
</gene>
<feature type="transmembrane region" description="Helical" evidence="1">
    <location>
        <begin position="20"/>
        <end position="44"/>
    </location>
</feature>
<name>A0AAW2GSK1_9HYME</name>
<dbReference type="AlphaFoldDB" id="A0AAW2GSK1"/>
<organism evidence="2 3">
    <name type="scientific">Cardiocondyla obscurior</name>
    <dbReference type="NCBI Taxonomy" id="286306"/>
    <lineage>
        <taxon>Eukaryota</taxon>
        <taxon>Metazoa</taxon>
        <taxon>Ecdysozoa</taxon>
        <taxon>Arthropoda</taxon>
        <taxon>Hexapoda</taxon>
        <taxon>Insecta</taxon>
        <taxon>Pterygota</taxon>
        <taxon>Neoptera</taxon>
        <taxon>Endopterygota</taxon>
        <taxon>Hymenoptera</taxon>
        <taxon>Apocrita</taxon>
        <taxon>Aculeata</taxon>
        <taxon>Formicoidea</taxon>
        <taxon>Formicidae</taxon>
        <taxon>Myrmicinae</taxon>
        <taxon>Cardiocondyla</taxon>
    </lineage>
</organism>
<proteinExistence type="predicted"/>
<keyword evidence="1" id="KW-0472">Membrane</keyword>
<accession>A0AAW2GSK1</accession>
<evidence type="ECO:0000313" key="3">
    <source>
        <dbReference type="Proteomes" id="UP001430953"/>
    </source>
</evidence>
<reference evidence="2 3" key="1">
    <citation type="submission" date="2023-03" db="EMBL/GenBank/DDBJ databases">
        <title>High recombination rates correlate with genetic variation in Cardiocondyla obscurior ants.</title>
        <authorList>
            <person name="Errbii M."/>
        </authorList>
    </citation>
    <scope>NUCLEOTIDE SEQUENCE [LARGE SCALE GENOMIC DNA]</scope>
    <source>
        <strain evidence="2">Alpha-2009</strain>
        <tissue evidence="2">Whole body</tissue>
    </source>
</reference>
<evidence type="ECO:0000313" key="2">
    <source>
        <dbReference type="EMBL" id="KAL0130201.1"/>
    </source>
</evidence>
<sequence length="153" mass="18109">MWALKHSHHIPCILSHCEFYIINIYLILKYLLSANDLFTLKFLFFSHRTPDRRVNSERTRNGNFPSVRNSMQNLKRAEVGQSQWVEQSGISKTHHSQILNNPGCYIGINFCSEKDYSRNPISTFFSIFPRRNVTKDLFKINRKSKKRLAFRKI</sequence>
<evidence type="ECO:0000256" key="1">
    <source>
        <dbReference type="SAM" id="Phobius"/>
    </source>
</evidence>